<evidence type="ECO:0000256" key="4">
    <source>
        <dbReference type="ARBA" id="ARBA00022840"/>
    </source>
</evidence>
<dbReference type="STRING" id="161355.PS9374_04179"/>
<dbReference type="EC" id="5.6.2.4" evidence="7"/>
<accession>A0A161LIJ1</accession>
<reference evidence="12" key="2">
    <citation type="submission" date="2016-04" db="EMBL/GenBank/DDBJ databases">
        <title>Planomonospora sphaerica JCM9374 whole genome shotgun sequence.</title>
        <authorList>
            <person name="Suzuki T."/>
            <person name="Dohra H."/>
            <person name="Kodani S."/>
        </authorList>
    </citation>
    <scope>NUCLEOTIDE SEQUENCE [LARGE SCALE GENOMIC DNA]</scope>
    <source>
        <strain evidence="12">JCM 9374</strain>
    </source>
</reference>
<proteinExistence type="predicted"/>
<comment type="catalytic activity">
    <reaction evidence="8">
        <text>ATP + H2O = ADP + phosphate + H(+)</text>
        <dbReference type="Rhea" id="RHEA:13065"/>
        <dbReference type="ChEBI" id="CHEBI:15377"/>
        <dbReference type="ChEBI" id="CHEBI:15378"/>
        <dbReference type="ChEBI" id="CHEBI:30616"/>
        <dbReference type="ChEBI" id="CHEBI:43474"/>
        <dbReference type="ChEBI" id="CHEBI:456216"/>
        <dbReference type="EC" id="5.6.2.4"/>
    </reaction>
</comment>
<keyword evidence="2 9" id="KW-0378">Hydrolase</keyword>
<dbReference type="Pfam" id="PF00580">
    <property type="entry name" value="UvrD-helicase"/>
    <property type="match status" value="1"/>
</dbReference>
<gene>
    <name evidence="11" type="ORF">PS9374_04179</name>
</gene>
<dbReference type="GO" id="GO:0043138">
    <property type="term" value="F:3'-5' DNA helicase activity"/>
    <property type="evidence" value="ECO:0007669"/>
    <property type="project" value="UniProtKB-EC"/>
</dbReference>
<dbReference type="EMBL" id="BDCX01000010">
    <property type="protein sequence ID" value="GAT68514.1"/>
    <property type="molecule type" value="Genomic_DNA"/>
</dbReference>
<dbReference type="SUPFAM" id="SSF52540">
    <property type="entry name" value="P-loop containing nucleoside triphosphate hydrolases"/>
    <property type="match status" value="1"/>
</dbReference>
<feature type="binding site" evidence="9">
    <location>
        <begin position="261"/>
        <end position="268"/>
    </location>
    <ligand>
        <name>ATP</name>
        <dbReference type="ChEBI" id="CHEBI:30616"/>
    </ligand>
</feature>
<evidence type="ECO:0000313" key="11">
    <source>
        <dbReference type="EMBL" id="GAT68514.1"/>
    </source>
</evidence>
<feature type="domain" description="UvrD-like helicase ATP-binding" evidence="10">
    <location>
        <begin position="240"/>
        <end position="509"/>
    </location>
</feature>
<evidence type="ECO:0000256" key="1">
    <source>
        <dbReference type="ARBA" id="ARBA00022741"/>
    </source>
</evidence>
<evidence type="ECO:0000256" key="9">
    <source>
        <dbReference type="PROSITE-ProRule" id="PRU00560"/>
    </source>
</evidence>
<keyword evidence="4 9" id="KW-0067">ATP-binding</keyword>
<dbReference type="Gene3D" id="3.40.50.300">
    <property type="entry name" value="P-loop containing nucleotide triphosphate hydrolases"/>
    <property type="match status" value="2"/>
</dbReference>
<dbReference type="InterPro" id="IPR014017">
    <property type="entry name" value="DNA_helicase_UvrD-like_C"/>
</dbReference>
<dbReference type="PANTHER" id="PTHR11070">
    <property type="entry name" value="UVRD / RECB / PCRA DNA HELICASE FAMILY MEMBER"/>
    <property type="match status" value="1"/>
</dbReference>
<keyword evidence="3 9" id="KW-0347">Helicase</keyword>
<protein>
    <recommendedName>
        <fullName evidence="7">DNA 3'-5' helicase</fullName>
        <ecNumber evidence="7">5.6.2.4</ecNumber>
    </recommendedName>
</protein>
<dbReference type="AlphaFoldDB" id="A0A161LIJ1"/>
<dbReference type="OrthoDB" id="3196525at2"/>
<dbReference type="InterPro" id="IPR014016">
    <property type="entry name" value="UvrD-like_ATP-bd"/>
</dbReference>
<sequence length="695" mass="78538">MARLGIHIECLKEVFRMEAPVRTRIGEVFGKFEQATYAGLHLEKVNNARDDRLRTIRVDSFWRGVVLAPESGDSYTLVKVLPHDDAYRWAERHKIEVNTANGCIDIWDPAALHEALDEIEHEAQGVPGQLFDHVSDSDLIRLGISKETLAFARELTRVEQLEKAKTFLSDTQWDVLFGLAAGMTPEEVWEDLGRGVEPEQFDTEDLSAAVERTSDRVLLVDGPAELMKVFRESFALWRAYLHPLQYQVAHASYRGPARITGGPGTGKTVAALHRTRHLALQNEGTVLLTTFTSALASALGRDLALLLETPEQAQRVHVHNVDQVAHRIFTERHGRPMILRKEEELDIWKRLTKKRKSSLSEQFLYDEWRQVVLAQQVTSAGDYLRAKRSGRGRSLRAQQRAQAWEIIWDFQQELQVFDRWTHETVCIEATRILTESSEKPYRHIVVDEAQDFSPMQWRFLRAAVTEGSDDLFIAGDTHQRIYHYRPSLREVGIDIGGRSARLTLNYRTTAEILAWSLSMLHGVQIDDMNEQLEKIAGCRSYVHGERPSERGFPTPFDEREALVAQIQAWVKAGVELGEIGIAARSDILVRDAKELLEREGIPANALSKKGAGNAVQIGTMHGMKGLEFRCVAVIGVGENQVPPTRAVTSAVEDETAHAHDLQRERCVLFVAATRAREQLYVSWHGQPSAFLKAVH</sequence>
<evidence type="ECO:0000256" key="5">
    <source>
        <dbReference type="ARBA" id="ARBA00023235"/>
    </source>
</evidence>
<keyword evidence="12" id="KW-1185">Reference proteome</keyword>
<dbReference type="GO" id="GO:0000725">
    <property type="term" value="P:recombinational repair"/>
    <property type="evidence" value="ECO:0007669"/>
    <property type="project" value="TreeGrafter"/>
</dbReference>
<dbReference type="GO" id="GO:0005524">
    <property type="term" value="F:ATP binding"/>
    <property type="evidence" value="ECO:0007669"/>
    <property type="project" value="UniProtKB-UniRule"/>
</dbReference>
<dbReference type="PROSITE" id="PS51198">
    <property type="entry name" value="UVRD_HELICASE_ATP_BIND"/>
    <property type="match status" value="1"/>
</dbReference>
<dbReference type="InterPro" id="IPR027417">
    <property type="entry name" value="P-loop_NTPase"/>
</dbReference>
<evidence type="ECO:0000256" key="3">
    <source>
        <dbReference type="ARBA" id="ARBA00022806"/>
    </source>
</evidence>
<dbReference type="Proteomes" id="UP000077701">
    <property type="component" value="Unassembled WGS sequence"/>
</dbReference>
<dbReference type="GO" id="GO:0003677">
    <property type="term" value="F:DNA binding"/>
    <property type="evidence" value="ECO:0007669"/>
    <property type="project" value="InterPro"/>
</dbReference>
<evidence type="ECO:0000256" key="7">
    <source>
        <dbReference type="ARBA" id="ARBA00034808"/>
    </source>
</evidence>
<dbReference type="InterPro" id="IPR000212">
    <property type="entry name" value="DNA_helicase_UvrD/REP"/>
</dbReference>
<dbReference type="GO" id="GO:0016887">
    <property type="term" value="F:ATP hydrolysis activity"/>
    <property type="evidence" value="ECO:0007669"/>
    <property type="project" value="RHEA"/>
</dbReference>
<keyword evidence="1 9" id="KW-0547">Nucleotide-binding</keyword>
<dbReference type="Pfam" id="PF13361">
    <property type="entry name" value="UvrD_C"/>
    <property type="match status" value="1"/>
</dbReference>
<dbReference type="PANTHER" id="PTHR11070:SF45">
    <property type="entry name" value="DNA 3'-5' HELICASE"/>
    <property type="match status" value="1"/>
</dbReference>
<reference evidence="11 12" key="1">
    <citation type="journal article" date="2016" name="Genome Announc.">
        <title>Draft Genome Sequence of Planomonospora sphaerica JCM9374, a Rare Actinomycete.</title>
        <authorList>
            <person name="Dohra H."/>
            <person name="Suzuki T."/>
            <person name="Inoue Y."/>
            <person name="Kodani S."/>
        </authorList>
    </citation>
    <scope>NUCLEOTIDE SEQUENCE [LARGE SCALE GENOMIC DNA]</scope>
    <source>
        <strain evidence="11 12">JCM 9374</strain>
    </source>
</reference>
<comment type="catalytic activity">
    <reaction evidence="6">
        <text>Couples ATP hydrolysis with the unwinding of duplex DNA by translocating in the 3'-5' direction.</text>
        <dbReference type="EC" id="5.6.2.4"/>
    </reaction>
</comment>
<evidence type="ECO:0000256" key="2">
    <source>
        <dbReference type="ARBA" id="ARBA00022801"/>
    </source>
</evidence>
<organism evidence="11 12">
    <name type="scientific">Planomonospora sphaerica</name>
    <dbReference type="NCBI Taxonomy" id="161355"/>
    <lineage>
        <taxon>Bacteria</taxon>
        <taxon>Bacillati</taxon>
        <taxon>Actinomycetota</taxon>
        <taxon>Actinomycetes</taxon>
        <taxon>Streptosporangiales</taxon>
        <taxon>Streptosporangiaceae</taxon>
        <taxon>Planomonospora</taxon>
    </lineage>
</organism>
<evidence type="ECO:0000256" key="8">
    <source>
        <dbReference type="ARBA" id="ARBA00048988"/>
    </source>
</evidence>
<evidence type="ECO:0000256" key="6">
    <source>
        <dbReference type="ARBA" id="ARBA00034617"/>
    </source>
</evidence>
<dbReference type="RefSeq" id="WP_068899124.1">
    <property type="nucleotide sequence ID" value="NZ_BDCX01000010.1"/>
</dbReference>
<evidence type="ECO:0000313" key="12">
    <source>
        <dbReference type="Proteomes" id="UP000077701"/>
    </source>
</evidence>
<name>A0A161LIJ1_9ACTN</name>
<evidence type="ECO:0000259" key="10">
    <source>
        <dbReference type="PROSITE" id="PS51198"/>
    </source>
</evidence>
<comment type="caution">
    <text evidence="11">The sequence shown here is derived from an EMBL/GenBank/DDBJ whole genome shotgun (WGS) entry which is preliminary data.</text>
</comment>
<keyword evidence="5" id="KW-0413">Isomerase</keyword>